<dbReference type="InterPro" id="IPR009579">
    <property type="entry name" value="DUF1192"/>
</dbReference>
<dbReference type="OrthoDB" id="7364583at2"/>
<dbReference type="AlphaFoldDB" id="A0A545TWW5"/>
<dbReference type="RefSeq" id="WP_142895341.1">
    <property type="nucleotide sequence ID" value="NZ_ML660053.1"/>
</dbReference>
<sequence>MELEDLEPRKKQPKLKDLSVMGLDELAEYRKSLEAEIARIDAEVATKKSHRSEVDSLFKS</sequence>
<evidence type="ECO:0000313" key="1">
    <source>
        <dbReference type="EMBL" id="TQV81710.1"/>
    </source>
</evidence>
<name>A0A545TWW5_9PROT</name>
<proteinExistence type="predicted"/>
<organism evidence="1 2">
    <name type="scientific">Denitrobaculum tricleocarpae</name>
    <dbReference type="NCBI Taxonomy" id="2591009"/>
    <lineage>
        <taxon>Bacteria</taxon>
        <taxon>Pseudomonadati</taxon>
        <taxon>Pseudomonadota</taxon>
        <taxon>Alphaproteobacteria</taxon>
        <taxon>Rhodospirillales</taxon>
        <taxon>Rhodospirillaceae</taxon>
        <taxon>Denitrobaculum</taxon>
    </lineage>
</organism>
<dbReference type="Pfam" id="PF06698">
    <property type="entry name" value="DUF1192"/>
    <property type="match status" value="1"/>
</dbReference>
<accession>A0A545TWW5</accession>
<comment type="caution">
    <text evidence="1">The sequence shown here is derived from an EMBL/GenBank/DDBJ whole genome shotgun (WGS) entry which is preliminary data.</text>
</comment>
<protein>
    <submittedName>
        <fullName evidence="1">DUF1192 domain-containing protein</fullName>
    </submittedName>
</protein>
<dbReference type="Proteomes" id="UP000315252">
    <property type="component" value="Unassembled WGS sequence"/>
</dbReference>
<dbReference type="EMBL" id="VHSH01000002">
    <property type="protein sequence ID" value="TQV81710.1"/>
    <property type="molecule type" value="Genomic_DNA"/>
</dbReference>
<keyword evidence="2" id="KW-1185">Reference proteome</keyword>
<reference evidence="1 2" key="1">
    <citation type="submission" date="2019-06" db="EMBL/GenBank/DDBJ databases">
        <title>Whole genome sequence for Rhodospirillaceae sp. R148.</title>
        <authorList>
            <person name="Wang G."/>
        </authorList>
    </citation>
    <scope>NUCLEOTIDE SEQUENCE [LARGE SCALE GENOMIC DNA]</scope>
    <source>
        <strain evidence="1 2">R148</strain>
    </source>
</reference>
<gene>
    <name evidence="1" type="ORF">FKG95_05535</name>
</gene>
<evidence type="ECO:0000313" key="2">
    <source>
        <dbReference type="Proteomes" id="UP000315252"/>
    </source>
</evidence>